<accession>A0ABY7JXI3</accession>
<dbReference type="Proteomes" id="UP001164693">
    <property type="component" value="Chromosome"/>
</dbReference>
<keyword evidence="4" id="KW-1185">Reference proteome</keyword>
<dbReference type="InterPro" id="IPR047057">
    <property type="entry name" value="MerR_fam"/>
</dbReference>
<proteinExistence type="predicted"/>
<evidence type="ECO:0000259" key="2">
    <source>
        <dbReference type="PROSITE" id="PS50937"/>
    </source>
</evidence>
<protein>
    <submittedName>
        <fullName evidence="3">MerR family transcriptional regulator</fullName>
    </submittedName>
</protein>
<dbReference type="InterPro" id="IPR009061">
    <property type="entry name" value="DNA-bd_dom_put_sf"/>
</dbReference>
<feature type="domain" description="HTH merR-type" evidence="2">
    <location>
        <begin position="4"/>
        <end position="73"/>
    </location>
</feature>
<dbReference type="PRINTS" id="PR00040">
    <property type="entry name" value="HTHMERR"/>
</dbReference>
<keyword evidence="1" id="KW-0238">DNA-binding</keyword>
<evidence type="ECO:0000256" key="1">
    <source>
        <dbReference type="ARBA" id="ARBA00023125"/>
    </source>
</evidence>
<dbReference type="CDD" id="cd00592">
    <property type="entry name" value="HTH_MerR-like"/>
    <property type="match status" value="1"/>
</dbReference>
<dbReference type="Pfam" id="PF13411">
    <property type="entry name" value="MerR_1"/>
    <property type="match status" value="1"/>
</dbReference>
<gene>
    <name evidence="3" type="ORF">M6B22_00580</name>
</gene>
<dbReference type="Gene3D" id="1.10.1660.10">
    <property type="match status" value="1"/>
</dbReference>
<dbReference type="RefSeq" id="WP_269443817.1">
    <property type="nucleotide sequence ID" value="NZ_CP097463.1"/>
</dbReference>
<dbReference type="PROSITE" id="PS50937">
    <property type="entry name" value="HTH_MERR_2"/>
    <property type="match status" value="1"/>
</dbReference>
<name>A0ABY7JXI3_9ACTN</name>
<evidence type="ECO:0000313" key="4">
    <source>
        <dbReference type="Proteomes" id="UP001164693"/>
    </source>
</evidence>
<organism evidence="3 4">
    <name type="scientific">Jatrophihabitans cynanchi</name>
    <dbReference type="NCBI Taxonomy" id="2944128"/>
    <lineage>
        <taxon>Bacteria</taxon>
        <taxon>Bacillati</taxon>
        <taxon>Actinomycetota</taxon>
        <taxon>Actinomycetes</taxon>
        <taxon>Jatrophihabitantales</taxon>
        <taxon>Jatrophihabitantaceae</taxon>
        <taxon>Jatrophihabitans</taxon>
    </lineage>
</organism>
<dbReference type="PANTHER" id="PTHR30204:SF93">
    <property type="entry name" value="HTH MERR-TYPE DOMAIN-CONTAINING PROTEIN"/>
    <property type="match status" value="1"/>
</dbReference>
<dbReference type="EMBL" id="CP097463">
    <property type="protein sequence ID" value="WAX57278.1"/>
    <property type="molecule type" value="Genomic_DNA"/>
</dbReference>
<dbReference type="SUPFAM" id="SSF46955">
    <property type="entry name" value="Putative DNA-binding domain"/>
    <property type="match status" value="1"/>
</dbReference>
<evidence type="ECO:0000313" key="3">
    <source>
        <dbReference type="EMBL" id="WAX57278.1"/>
    </source>
</evidence>
<dbReference type="SMART" id="SM00422">
    <property type="entry name" value="HTH_MERR"/>
    <property type="match status" value="1"/>
</dbReference>
<dbReference type="PANTHER" id="PTHR30204">
    <property type="entry name" value="REDOX-CYCLING DRUG-SENSING TRANSCRIPTIONAL ACTIVATOR SOXR"/>
    <property type="match status" value="1"/>
</dbReference>
<sequence length="300" mass="32575">MIDGMVIGQLAASTGLSVRTLRFYADAGVLPETGRTQAGYRIFGPEAVARARLVRTLRELGVGLDDIKRVLAAETSLIDVATEHVRALDAQIRTLRLQRAVLRAFIGSTDPEELERMTDLTNLTADERRRIVDDYLDAVFGDEPSAVADKLRMGTPELPDDATPEQVAAWVEIVELMRDPGFVASSRAMAQRALAEGPEPDVARFEMGTAVGELAGPAARAGVDPSSAEALAVVERLEAMSAQAPGERLRAAERIEAFTDRRVGRYWTLVGIVNGWAPAQAPDGVIDSWEWYARALRAHA</sequence>
<reference evidence="3" key="1">
    <citation type="submission" date="2022-05" db="EMBL/GenBank/DDBJ databases">
        <title>Jatrophihabitans sp. SB3-54 whole genome sequence.</title>
        <authorList>
            <person name="Suh M.K."/>
            <person name="Eom M.K."/>
            <person name="Kim J.S."/>
            <person name="Kim H.S."/>
            <person name="Do H.E."/>
            <person name="Shin Y.K."/>
            <person name="Lee J.-S."/>
        </authorList>
    </citation>
    <scope>NUCLEOTIDE SEQUENCE</scope>
    <source>
        <strain evidence="3">SB3-54</strain>
    </source>
</reference>
<dbReference type="InterPro" id="IPR000551">
    <property type="entry name" value="MerR-type_HTH_dom"/>
</dbReference>